<feature type="transmembrane region" description="Helical" evidence="10">
    <location>
        <begin position="253"/>
        <end position="272"/>
    </location>
</feature>
<feature type="transmembrane region" description="Helical" evidence="10">
    <location>
        <begin position="139"/>
        <end position="160"/>
    </location>
</feature>
<dbReference type="GO" id="GO:0008137">
    <property type="term" value="F:NADH dehydrogenase (ubiquinone) activity"/>
    <property type="evidence" value="ECO:0007669"/>
    <property type="project" value="UniProtKB-EC"/>
</dbReference>
<evidence type="ECO:0000256" key="7">
    <source>
        <dbReference type="ARBA" id="ARBA00023136"/>
    </source>
</evidence>
<evidence type="ECO:0000256" key="9">
    <source>
        <dbReference type="RuleBase" id="RU000473"/>
    </source>
</evidence>
<feature type="transmembrane region" description="Helical" evidence="10">
    <location>
        <begin position="221"/>
        <end position="247"/>
    </location>
</feature>
<evidence type="ECO:0000256" key="4">
    <source>
        <dbReference type="ARBA" id="ARBA00022448"/>
    </source>
</evidence>
<comment type="catalytic activity">
    <reaction evidence="9">
        <text>a ubiquinone + NADH + 5 H(+)(in) = a ubiquinol + NAD(+) + 4 H(+)(out)</text>
        <dbReference type="Rhea" id="RHEA:29091"/>
        <dbReference type="Rhea" id="RHEA-COMP:9565"/>
        <dbReference type="Rhea" id="RHEA-COMP:9566"/>
        <dbReference type="ChEBI" id="CHEBI:15378"/>
        <dbReference type="ChEBI" id="CHEBI:16389"/>
        <dbReference type="ChEBI" id="CHEBI:17976"/>
        <dbReference type="ChEBI" id="CHEBI:57540"/>
        <dbReference type="ChEBI" id="CHEBI:57945"/>
        <dbReference type="EC" id="7.1.1.2"/>
    </reaction>
</comment>
<evidence type="ECO:0000256" key="10">
    <source>
        <dbReference type="SAM" id="Phobius"/>
    </source>
</evidence>
<organism evidence="11">
    <name type="scientific">Ceroplastes japonicus</name>
    <dbReference type="NCBI Taxonomy" id="1182649"/>
    <lineage>
        <taxon>Eukaryota</taxon>
        <taxon>Metazoa</taxon>
        <taxon>Ecdysozoa</taxon>
        <taxon>Arthropoda</taxon>
        <taxon>Hexapoda</taxon>
        <taxon>Insecta</taxon>
        <taxon>Pterygota</taxon>
        <taxon>Neoptera</taxon>
        <taxon>Paraneoptera</taxon>
        <taxon>Hemiptera</taxon>
        <taxon>Sternorrhyncha</taxon>
        <taxon>Coccoidea</taxon>
        <taxon>Coccidae</taxon>
        <taxon>Ceroplastes</taxon>
    </lineage>
</organism>
<keyword evidence="9 11" id="KW-0496">Mitochondrion</keyword>
<keyword evidence="4" id="KW-0813">Transport</keyword>
<sequence length="306" mass="38070">MYLMIIMLKFFVYFFHFMLSVGFFMFMERKFLSLSHLREGPNKVMFKGYLQFLFDMFKLLSKFFFFLFSFNFFFYFIMPLILFINMLVMWVMLPFNSGFLNTEITILYFIVLLLLKMYFFVLMIFFIFSSYSYISMIRIIIQVISYDIIIILVFLFNFIIYSDFSFFMFIFNNISFIFFVNVFIIFIWVMSIMVELIRLPFDFYEGESELISGFNIEYGSFLFLVLVLIEYMEIIYFIILTVFLFLYFDFNSIIFYFVVYLMVFFFIWFRVFFVRYRLDKMLIVLWKFIFPFTMINIFFYYYLNLI</sequence>
<dbReference type="PANTHER" id="PTHR11432:SF3">
    <property type="entry name" value="NADH-UBIQUINONE OXIDOREDUCTASE CHAIN 1"/>
    <property type="match status" value="1"/>
</dbReference>
<accession>A0A5C1VD25</accession>
<feature type="transmembrane region" description="Helical" evidence="10">
    <location>
        <begin position="105"/>
        <end position="127"/>
    </location>
</feature>
<feature type="transmembrane region" description="Helical" evidence="10">
    <location>
        <begin position="63"/>
        <end position="93"/>
    </location>
</feature>
<comment type="subcellular location">
    <subcellularLocation>
        <location evidence="1">Membrane</location>
        <topology evidence="1">Multi-pass membrane protein</topology>
    </subcellularLocation>
    <subcellularLocation>
        <location evidence="8">Mitochondrion inner membrane</location>
        <topology evidence="8">Multi-pass membrane protein</topology>
    </subcellularLocation>
</comment>
<proteinExistence type="inferred from homology"/>
<dbReference type="InterPro" id="IPR001694">
    <property type="entry name" value="NADH_UbQ_OxRdtase_su1/FPO"/>
</dbReference>
<evidence type="ECO:0000313" key="11">
    <source>
        <dbReference type="EMBL" id="QEN73945.1"/>
    </source>
</evidence>
<keyword evidence="7 10" id="KW-0472">Membrane</keyword>
<dbReference type="GO" id="GO:0003954">
    <property type="term" value="F:NADH dehydrogenase activity"/>
    <property type="evidence" value="ECO:0007669"/>
    <property type="project" value="TreeGrafter"/>
</dbReference>
<dbReference type="GO" id="GO:0005743">
    <property type="term" value="C:mitochondrial inner membrane"/>
    <property type="evidence" value="ECO:0007669"/>
    <property type="project" value="UniProtKB-SubCell"/>
</dbReference>
<evidence type="ECO:0000256" key="5">
    <source>
        <dbReference type="ARBA" id="ARBA00022692"/>
    </source>
</evidence>
<evidence type="ECO:0000256" key="6">
    <source>
        <dbReference type="ARBA" id="ARBA00022989"/>
    </source>
</evidence>
<evidence type="ECO:0000256" key="3">
    <source>
        <dbReference type="ARBA" id="ARBA00021009"/>
    </source>
</evidence>
<dbReference type="AlphaFoldDB" id="A0A5C1VD25"/>
<feature type="transmembrane region" description="Helical" evidence="10">
    <location>
        <begin position="6"/>
        <end position="27"/>
    </location>
</feature>
<keyword evidence="6 10" id="KW-1133">Transmembrane helix</keyword>
<dbReference type="PANTHER" id="PTHR11432">
    <property type="entry name" value="NADH DEHYDROGENASE SUBUNIT 1"/>
    <property type="match status" value="1"/>
</dbReference>
<evidence type="ECO:0000256" key="2">
    <source>
        <dbReference type="ARBA" id="ARBA00010535"/>
    </source>
</evidence>
<dbReference type="Pfam" id="PF00146">
    <property type="entry name" value="NADHdh"/>
    <property type="match status" value="1"/>
</dbReference>
<feature type="transmembrane region" description="Helical" evidence="10">
    <location>
        <begin position="284"/>
        <end position="303"/>
    </location>
</feature>
<reference evidence="11" key="1">
    <citation type="journal article" date="2019" name="Mitochondrial DNA Part B Resour">
        <title>The first mitochondrial genome of scale insects (Hemiptera: Coccoidea).</title>
        <authorList>
            <person name="Deng J."/>
            <person name="Lu C."/>
            <person name="Huang X."/>
        </authorList>
    </citation>
    <scope>NUCLEOTIDE SEQUENCE</scope>
</reference>
<protein>
    <recommendedName>
        <fullName evidence="3 9">NADH-ubiquinone oxidoreductase chain 1</fullName>
        <ecNumber evidence="9">7.1.1.2</ecNumber>
    </recommendedName>
</protein>
<dbReference type="EC" id="7.1.1.2" evidence="9"/>
<geneLocation type="mitochondrion" evidence="11"/>
<evidence type="ECO:0000256" key="8">
    <source>
        <dbReference type="RuleBase" id="RU000471"/>
    </source>
</evidence>
<feature type="transmembrane region" description="Helical" evidence="10">
    <location>
        <begin position="166"/>
        <end position="189"/>
    </location>
</feature>
<dbReference type="EMBL" id="MK847519">
    <property type="protein sequence ID" value="QEN73945.1"/>
    <property type="molecule type" value="Genomic_DNA"/>
</dbReference>
<name>A0A5C1VD25_9HEMI</name>
<keyword evidence="9" id="KW-0830">Ubiquinone</keyword>
<dbReference type="GO" id="GO:0009060">
    <property type="term" value="P:aerobic respiration"/>
    <property type="evidence" value="ECO:0007669"/>
    <property type="project" value="TreeGrafter"/>
</dbReference>
<keyword evidence="8" id="KW-0520">NAD</keyword>
<comment type="similarity">
    <text evidence="2 8">Belongs to the complex I subunit 1 family.</text>
</comment>
<keyword evidence="5 8" id="KW-0812">Transmembrane</keyword>
<gene>
    <name evidence="11" type="primary">nad1</name>
</gene>
<evidence type="ECO:0000256" key="1">
    <source>
        <dbReference type="ARBA" id="ARBA00004141"/>
    </source>
</evidence>